<dbReference type="HOGENOM" id="CLU_1293221_0_0_6"/>
<comment type="caution">
    <text evidence="1">The sequence shown here is derived from an EMBL/GenBank/DDBJ whole genome shotgun (WGS) entry which is preliminary data.</text>
</comment>
<protein>
    <submittedName>
        <fullName evidence="1">Uncharacterized protein</fullName>
    </submittedName>
</protein>
<evidence type="ECO:0000313" key="1">
    <source>
        <dbReference type="EMBL" id="EAR21053.1"/>
    </source>
</evidence>
<name>A4BTF1_9GAMM</name>
<proteinExistence type="predicted"/>
<accession>A4BTF1</accession>
<reference evidence="1 2" key="1">
    <citation type="submission" date="2006-02" db="EMBL/GenBank/DDBJ databases">
        <authorList>
            <person name="Waterbury J."/>
            <person name="Ferriera S."/>
            <person name="Johnson J."/>
            <person name="Kravitz S."/>
            <person name="Halpern A."/>
            <person name="Remington K."/>
            <person name="Beeson K."/>
            <person name="Tran B."/>
            <person name="Rogers Y.-H."/>
            <person name="Friedman R."/>
            <person name="Venter J.C."/>
        </authorList>
    </citation>
    <scope>NUCLEOTIDE SEQUENCE [LARGE SCALE GENOMIC DNA]</scope>
    <source>
        <strain evidence="1 2">Nb-231</strain>
    </source>
</reference>
<organism evidence="1 2">
    <name type="scientific">Nitrococcus mobilis Nb-231</name>
    <dbReference type="NCBI Taxonomy" id="314278"/>
    <lineage>
        <taxon>Bacteria</taxon>
        <taxon>Pseudomonadati</taxon>
        <taxon>Pseudomonadota</taxon>
        <taxon>Gammaproteobacteria</taxon>
        <taxon>Chromatiales</taxon>
        <taxon>Ectothiorhodospiraceae</taxon>
        <taxon>Nitrococcus</taxon>
    </lineage>
</organism>
<evidence type="ECO:0000313" key="2">
    <source>
        <dbReference type="Proteomes" id="UP000003374"/>
    </source>
</evidence>
<dbReference type="AlphaFoldDB" id="A4BTF1"/>
<dbReference type="Proteomes" id="UP000003374">
    <property type="component" value="Unassembled WGS sequence"/>
</dbReference>
<keyword evidence="2" id="KW-1185">Reference proteome</keyword>
<sequence>MSRLRSCCNISQLIATGRKATLQWRRNSCHCAGRAWPQQRKARDPEDTMEAPMNNVELAKAYFESVLDKPLSQMQFVQLGGMRVLEILWPVNDILRSRLYEIRGIPYSKHHSRAADEAIEAFSVRPRAQTWQDLELEVWRVLLERHHQMLMVAATNEVQGFPLTSIPADLPSDAVLPAVMLLLLHSMQLPWPPGDRSELELPVEDGPETMLHR</sequence>
<dbReference type="EMBL" id="AAOF01000013">
    <property type="protein sequence ID" value="EAR21053.1"/>
    <property type="molecule type" value="Genomic_DNA"/>
</dbReference>
<gene>
    <name evidence="1" type="ORF">NB231_07782</name>
</gene>